<evidence type="ECO:0000313" key="1">
    <source>
        <dbReference type="EMBL" id="PIZ99273.1"/>
    </source>
</evidence>
<sequence length="117" mass="13650">MKYAIVFDWHNRVLHSSEYPHSKCFSFDADSDDEAMLIAKDYESYCRAKYPNESYNLLSIFSIIIGIKSRLVDWQGKIAKVRRLPIEKWHGPPIQQVIPDESILKILAYQEPSLFAN</sequence>
<reference evidence="2" key="1">
    <citation type="submission" date="2017-09" db="EMBL/GenBank/DDBJ databases">
        <title>Depth-based differentiation of microbial function through sediment-hosted aquifers and enrichment of novel symbionts in the deep terrestrial subsurface.</title>
        <authorList>
            <person name="Probst A.J."/>
            <person name="Ladd B."/>
            <person name="Jarett J.K."/>
            <person name="Geller-Mcgrath D.E."/>
            <person name="Sieber C.M.K."/>
            <person name="Emerson J.B."/>
            <person name="Anantharaman K."/>
            <person name="Thomas B.C."/>
            <person name="Malmstrom R."/>
            <person name="Stieglmeier M."/>
            <person name="Klingl A."/>
            <person name="Woyke T."/>
            <person name="Ryan C.M."/>
            <person name="Banfield J.F."/>
        </authorList>
    </citation>
    <scope>NUCLEOTIDE SEQUENCE [LARGE SCALE GENOMIC DNA]</scope>
</reference>
<proteinExistence type="predicted"/>
<accession>A0A2M7VFG0</accession>
<name>A0A2M7VFG0_9BACT</name>
<gene>
    <name evidence="1" type="ORF">COX77_02070</name>
</gene>
<organism evidence="1 2">
    <name type="scientific">Candidatus Komeilibacteria bacterium CG_4_10_14_0_2_um_filter_37_10</name>
    <dbReference type="NCBI Taxonomy" id="1974470"/>
    <lineage>
        <taxon>Bacteria</taxon>
        <taxon>Candidatus Komeiliibacteriota</taxon>
    </lineage>
</organism>
<comment type="caution">
    <text evidence="1">The sequence shown here is derived from an EMBL/GenBank/DDBJ whole genome shotgun (WGS) entry which is preliminary data.</text>
</comment>
<dbReference type="EMBL" id="PFPO01000038">
    <property type="protein sequence ID" value="PIZ99273.1"/>
    <property type="molecule type" value="Genomic_DNA"/>
</dbReference>
<dbReference type="Proteomes" id="UP000230405">
    <property type="component" value="Unassembled WGS sequence"/>
</dbReference>
<dbReference type="AlphaFoldDB" id="A0A2M7VFG0"/>
<protein>
    <submittedName>
        <fullName evidence="1">Uncharacterized protein</fullName>
    </submittedName>
</protein>
<evidence type="ECO:0000313" key="2">
    <source>
        <dbReference type="Proteomes" id="UP000230405"/>
    </source>
</evidence>